<dbReference type="GO" id="GO:0003827">
    <property type="term" value="F:alpha-1,3-mannosylglycoprotein 2-beta-N-acetylglucosaminyltransferase activity"/>
    <property type="evidence" value="ECO:0007669"/>
    <property type="project" value="UniProtKB-EC"/>
</dbReference>
<protein>
    <recommendedName>
        <fullName evidence="14">alpha-1,3-mannosyl-glycoprotein 2-beta-N-acetylglucosaminyltransferase</fullName>
        <ecNumber evidence="14">2.4.1.101</ecNumber>
    </recommendedName>
    <alternativeName>
        <fullName evidence="15">N-glycosyl-oligosaccharide-glycoprotein N-acetylglucosaminyltransferase I</fullName>
    </alternativeName>
</protein>
<sequence>MRHWLPARPVCLPRRLRPGFVGVLVALCLLLLYTRSNDRSTWSAAAPALPQLNDGLNPVQAQGSEPGLTIEGALSPPSLPLAQSPIPVIIFTYNRPDYLRRTLDSVLAALPPDRSLHPIFVSQDDFGPGTEQVIASYEDQVTHLRFVWDGDRRKKVSKIYTKIARHYEFALTEVMDRVEGHEKWDRVIMLEDDMQLAPDFFPYFRRMAPLFDTDPSLYCVSAWNTNGQAPLVASPTATYRTECFPGLGWMWSRALWNELRGWTYAWWDEWLRDPVQRKGRSCIIPEVSRVTTFGERGASRGEFFSYFEAMRLNDVNVDWEAVDLGYLPQQQYNAWMTEQLQATVSAVGWEEARKAISRELDIDGKAVEDVKERWIGYRDLDHLTAMMGDIGLITKHKAGMPRASYRGVIHVRHRGVRVWLVPDNLSLPVV</sequence>
<comment type="similarity">
    <text evidence="4">Belongs to the glycosyltransferase 13 family.</text>
</comment>
<gene>
    <name evidence="17" type="ORF">BDY17DRAFT_294921</name>
</gene>
<evidence type="ECO:0000256" key="2">
    <source>
        <dbReference type="ARBA" id="ARBA00004323"/>
    </source>
</evidence>
<comment type="subcellular location">
    <subcellularLocation>
        <location evidence="2">Golgi apparatus membrane</location>
        <topology evidence="2">Single-pass type II membrane protein</topology>
    </subcellularLocation>
</comment>
<dbReference type="UniPathway" id="UPA00378"/>
<dbReference type="Gene3D" id="3.90.550.10">
    <property type="entry name" value="Spore Coat Polysaccharide Biosynthesis Protein SpsA, Chain A"/>
    <property type="match status" value="1"/>
</dbReference>
<evidence type="ECO:0000256" key="5">
    <source>
        <dbReference type="ARBA" id="ARBA00022676"/>
    </source>
</evidence>
<evidence type="ECO:0000256" key="15">
    <source>
        <dbReference type="ARBA" id="ARBA00041712"/>
    </source>
</evidence>
<dbReference type="EMBL" id="MU001634">
    <property type="protein sequence ID" value="KAF2484070.1"/>
    <property type="molecule type" value="Genomic_DNA"/>
</dbReference>
<evidence type="ECO:0000256" key="9">
    <source>
        <dbReference type="ARBA" id="ARBA00022968"/>
    </source>
</evidence>
<dbReference type="OrthoDB" id="5593526at2759"/>
<dbReference type="GO" id="GO:0000139">
    <property type="term" value="C:Golgi membrane"/>
    <property type="evidence" value="ECO:0007669"/>
    <property type="project" value="UniProtKB-SubCell"/>
</dbReference>
<keyword evidence="13" id="KW-0464">Manganese</keyword>
<keyword evidence="6" id="KW-0808">Transferase</keyword>
<dbReference type="Proteomes" id="UP000799767">
    <property type="component" value="Unassembled WGS sequence"/>
</dbReference>
<evidence type="ECO:0000256" key="7">
    <source>
        <dbReference type="ARBA" id="ARBA00022692"/>
    </source>
</evidence>
<dbReference type="EC" id="2.4.1.101" evidence="14"/>
<evidence type="ECO:0000313" key="18">
    <source>
        <dbReference type="Proteomes" id="UP000799767"/>
    </source>
</evidence>
<dbReference type="AlphaFoldDB" id="A0A6A6PVC0"/>
<proteinExistence type="inferred from homology"/>
<evidence type="ECO:0000256" key="14">
    <source>
        <dbReference type="ARBA" id="ARBA00038949"/>
    </source>
</evidence>
<keyword evidence="7" id="KW-0812">Transmembrane</keyword>
<name>A0A6A6PVC0_9PEZI</name>
<comment type="catalytic activity">
    <reaction evidence="16">
        <text>N(4)-(alpha-D-Man-(1-&gt;3)-[alpha-D-Man-(1-&gt;3)-[alpha-D-Man-(1-&gt;6)]-alpha-D-Man-(1-&gt;6)]-beta-D-Man-(1-&gt;4)-beta-D-GlcNAc-(1-&gt;4)-beta-D-GlcNAc)-L-asparaginyl-[protein] (N-glucan mannose isomer 5A1,2) + UDP-N-acetyl-alpha-D-glucosamine = N(4)-{beta-D-GlcNAc-(1-&gt;2)-alpha-D-Man-(1-&gt;3)-[alpha-D-Man-(1-&gt;3)-[alpha-D-Man-(1-&gt;6)]-alpha-D-Man-(1-&gt;6)]-beta-D-Man-(1-&gt;4)-beta-D-GlcNAc-(1-&gt;4)-beta-D-GlcNAc}-L-asparaginyl-[protein] + UDP + H(+)</text>
        <dbReference type="Rhea" id="RHEA:11456"/>
        <dbReference type="Rhea" id="RHEA-COMP:14367"/>
        <dbReference type="Rhea" id="RHEA-COMP:14368"/>
        <dbReference type="ChEBI" id="CHEBI:15378"/>
        <dbReference type="ChEBI" id="CHEBI:57705"/>
        <dbReference type="ChEBI" id="CHEBI:58223"/>
        <dbReference type="ChEBI" id="CHEBI:59087"/>
        <dbReference type="ChEBI" id="CHEBI:60625"/>
        <dbReference type="EC" id="2.4.1.101"/>
    </reaction>
</comment>
<keyword evidence="5" id="KW-0328">Glycosyltransferase</keyword>
<evidence type="ECO:0000256" key="16">
    <source>
        <dbReference type="ARBA" id="ARBA00049421"/>
    </source>
</evidence>
<keyword evidence="11" id="KW-0333">Golgi apparatus</keyword>
<evidence type="ECO:0000256" key="13">
    <source>
        <dbReference type="ARBA" id="ARBA00023211"/>
    </source>
</evidence>
<dbReference type="PANTHER" id="PTHR10468:SF0">
    <property type="entry name" value="ALPHA-1,3-MANNOSYL-GLYCOPROTEIN 2-BETA-N-ACETYLGLUCOSAMINYLTRANSFERASE"/>
    <property type="match status" value="1"/>
</dbReference>
<dbReference type="InterPro" id="IPR004139">
    <property type="entry name" value="Glyco_trans_13"/>
</dbReference>
<reference evidence="17" key="1">
    <citation type="journal article" date="2020" name="Stud. Mycol.">
        <title>101 Dothideomycetes genomes: a test case for predicting lifestyles and emergence of pathogens.</title>
        <authorList>
            <person name="Haridas S."/>
            <person name="Albert R."/>
            <person name="Binder M."/>
            <person name="Bloem J."/>
            <person name="Labutti K."/>
            <person name="Salamov A."/>
            <person name="Andreopoulos B."/>
            <person name="Baker S."/>
            <person name="Barry K."/>
            <person name="Bills G."/>
            <person name="Bluhm B."/>
            <person name="Cannon C."/>
            <person name="Castanera R."/>
            <person name="Culley D."/>
            <person name="Daum C."/>
            <person name="Ezra D."/>
            <person name="Gonzalez J."/>
            <person name="Henrissat B."/>
            <person name="Kuo A."/>
            <person name="Liang C."/>
            <person name="Lipzen A."/>
            <person name="Lutzoni F."/>
            <person name="Magnuson J."/>
            <person name="Mondo S."/>
            <person name="Nolan M."/>
            <person name="Ohm R."/>
            <person name="Pangilinan J."/>
            <person name="Park H.-J."/>
            <person name="Ramirez L."/>
            <person name="Alfaro M."/>
            <person name="Sun H."/>
            <person name="Tritt A."/>
            <person name="Yoshinaga Y."/>
            <person name="Zwiers L.-H."/>
            <person name="Turgeon B."/>
            <person name="Goodwin S."/>
            <person name="Spatafora J."/>
            <person name="Crous P."/>
            <person name="Grigoriev I."/>
        </authorList>
    </citation>
    <scope>NUCLEOTIDE SEQUENCE</scope>
    <source>
        <strain evidence="17">CBS 113389</strain>
    </source>
</reference>
<keyword evidence="10" id="KW-1133">Transmembrane helix</keyword>
<keyword evidence="9" id="KW-0735">Signal-anchor</keyword>
<keyword evidence="18" id="KW-1185">Reference proteome</keyword>
<dbReference type="FunFam" id="3.90.550.10:FF:000252">
    <property type="entry name" value="Protein O-linked-mannose beta-1,2-N-acetylglucosaminyltransferase 1"/>
    <property type="match status" value="1"/>
</dbReference>
<dbReference type="SUPFAM" id="SSF53448">
    <property type="entry name" value="Nucleotide-diphospho-sugar transferases"/>
    <property type="match status" value="1"/>
</dbReference>
<evidence type="ECO:0000256" key="12">
    <source>
        <dbReference type="ARBA" id="ARBA00023136"/>
    </source>
</evidence>
<organism evidence="17 18">
    <name type="scientific">Neohortaea acidophila</name>
    <dbReference type="NCBI Taxonomy" id="245834"/>
    <lineage>
        <taxon>Eukaryota</taxon>
        <taxon>Fungi</taxon>
        <taxon>Dikarya</taxon>
        <taxon>Ascomycota</taxon>
        <taxon>Pezizomycotina</taxon>
        <taxon>Dothideomycetes</taxon>
        <taxon>Dothideomycetidae</taxon>
        <taxon>Mycosphaerellales</taxon>
        <taxon>Teratosphaeriaceae</taxon>
        <taxon>Neohortaea</taxon>
    </lineage>
</organism>
<dbReference type="PANTHER" id="PTHR10468">
    <property type="entry name" value="PROTEIN O-LINKED-MANNOSE BETA-1,2-N-ACETYLGLUCOSAMINYLTRANSFERASE 1/ALPHA-1,3-MANNOSYL-GLYCOPROTEIN 2-BETA-N-ACETYLGLUCOSAMINYLTRANSFERASE"/>
    <property type="match status" value="1"/>
</dbReference>
<dbReference type="RefSeq" id="XP_033590640.1">
    <property type="nucleotide sequence ID" value="XM_033733212.1"/>
</dbReference>
<evidence type="ECO:0000256" key="4">
    <source>
        <dbReference type="ARBA" id="ARBA00006492"/>
    </source>
</evidence>
<evidence type="ECO:0000256" key="10">
    <source>
        <dbReference type="ARBA" id="ARBA00022989"/>
    </source>
</evidence>
<keyword evidence="8" id="KW-0479">Metal-binding</keyword>
<accession>A0A6A6PVC0</accession>
<evidence type="ECO:0000256" key="11">
    <source>
        <dbReference type="ARBA" id="ARBA00023034"/>
    </source>
</evidence>
<keyword evidence="12" id="KW-0472">Membrane</keyword>
<evidence type="ECO:0000256" key="8">
    <source>
        <dbReference type="ARBA" id="ARBA00022723"/>
    </source>
</evidence>
<dbReference type="GeneID" id="54474214"/>
<dbReference type="InterPro" id="IPR029044">
    <property type="entry name" value="Nucleotide-diphossugar_trans"/>
</dbReference>
<evidence type="ECO:0000313" key="17">
    <source>
        <dbReference type="EMBL" id="KAF2484070.1"/>
    </source>
</evidence>
<comment type="pathway">
    <text evidence="3">Protein modification; protein glycosylation.</text>
</comment>
<dbReference type="GO" id="GO:0046872">
    <property type="term" value="F:metal ion binding"/>
    <property type="evidence" value="ECO:0007669"/>
    <property type="project" value="UniProtKB-KW"/>
</dbReference>
<dbReference type="InterPro" id="IPR052261">
    <property type="entry name" value="Glycosyltransferase_13"/>
</dbReference>
<dbReference type="Pfam" id="PF03071">
    <property type="entry name" value="GNT-I"/>
    <property type="match status" value="1"/>
</dbReference>
<comment type="cofactor">
    <cofactor evidence="1">
        <name>Mn(2+)</name>
        <dbReference type="ChEBI" id="CHEBI:29035"/>
    </cofactor>
</comment>
<evidence type="ECO:0000256" key="3">
    <source>
        <dbReference type="ARBA" id="ARBA00004922"/>
    </source>
</evidence>
<evidence type="ECO:0000256" key="6">
    <source>
        <dbReference type="ARBA" id="ARBA00022679"/>
    </source>
</evidence>
<dbReference type="Gene3D" id="3.10.180.20">
    <property type="entry name" value="N-Acetylglucosaminyltransferase I, Domain 2"/>
    <property type="match status" value="1"/>
</dbReference>
<evidence type="ECO:0000256" key="1">
    <source>
        <dbReference type="ARBA" id="ARBA00001936"/>
    </source>
</evidence>